<gene>
    <name evidence="3" type="ORF">LCGC14_3056220</name>
</gene>
<dbReference type="EMBL" id="LAZR01064575">
    <property type="protein sequence ID" value="KKK57264.1"/>
    <property type="molecule type" value="Genomic_DNA"/>
</dbReference>
<evidence type="ECO:0000256" key="1">
    <source>
        <dbReference type="SAM" id="MobiDB-lite"/>
    </source>
</evidence>
<name>A0A0F8YT20_9ZZZZ</name>
<proteinExistence type="predicted"/>
<dbReference type="AlphaFoldDB" id="A0A0F8YT20"/>
<comment type="caution">
    <text evidence="3">The sequence shown here is derived from an EMBL/GenBank/DDBJ whole genome shotgun (WGS) entry which is preliminary data.</text>
</comment>
<feature type="transmembrane region" description="Helical" evidence="2">
    <location>
        <begin position="212"/>
        <end position="234"/>
    </location>
</feature>
<evidence type="ECO:0000256" key="2">
    <source>
        <dbReference type="SAM" id="Phobius"/>
    </source>
</evidence>
<organism evidence="3">
    <name type="scientific">marine sediment metagenome</name>
    <dbReference type="NCBI Taxonomy" id="412755"/>
    <lineage>
        <taxon>unclassified sequences</taxon>
        <taxon>metagenomes</taxon>
        <taxon>ecological metagenomes</taxon>
    </lineage>
</organism>
<protein>
    <submittedName>
        <fullName evidence="3">Uncharacterized protein</fullName>
    </submittedName>
</protein>
<sequence length="237" mass="24871">MKGLGWLLAFFIALIAVGAFTLGFSLEDAFGEHHGVCSSDVTSIEGSDDSVTYNAGTDVVDGMCLKAGNTQQHTFFDVDANTGCYAINGIGTSVVIVTRLGEGSECQGISHIDVMLRPQETPTPIPTPTPRETPTPTPTNTPTTTPTSTPSPTSTPDATPTPTLTPAATSTFQAPVAFPNTGGEPAENECREWTTGQAGDVVHPCPDDGKDYLVVVSILLAVIGLAALAFWALFRRW</sequence>
<reference evidence="3" key="1">
    <citation type="journal article" date="2015" name="Nature">
        <title>Complex archaea that bridge the gap between prokaryotes and eukaryotes.</title>
        <authorList>
            <person name="Spang A."/>
            <person name="Saw J.H."/>
            <person name="Jorgensen S.L."/>
            <person name="Zaremba-Niedzwiedzka K."/>
            <person name="Martijn J."/>
            <person name="Lind A.E."/>
            <person name="van Eijk R."/>
            <person name="Schleper C."/>
            <person name="Guy L."/>
            <person name="Ettema T.J."/>
        </authorList>
    </citation>
    <scope>NUCLEOTIDE SEQUENCE</scope>
</reference>
<keyword evidence="2" id="KW-0472">Membrane</keyword>
<accession>A0A0F8YT20</accession>
<keyword evidence="2" id="KW-1133">Transmembrane helix</keyword>
<evidence type="ECO:0000313" key="3">
    <source>
        <dbReference type="EMBL" id="KKK57264.1"/>
    </source>
</evidence>
<feature type="compositionally biased region" description="Pro residues" evidence="1">
    <location>
        <begin position="121"/>
        <end position="139"/>
    </location>
</feature>
<feature type="compositionally biased region" description="Low complexity" evidence="1">
    <location>
        <begin position="140"/>
        <end position="167"/>
    </location>
</feature>
<feature type="region of interest" description="Disordered" evidence="1">
    <location>
        <begin position="114"/>
        <end position="167"/>
    </location>
</feature>
<keyword evidence="2" id="KW-0812">Transmembrane</keyword>